<evidence type="ECO:0000313" key="2">
    <source>
        <dbReference type="Proteomes" id="UP001150217"/>
    </source>
</evidence>
<name>A0ABQ8VHX9_9AGAR</name>
<protein>
    <submittedName>
        <fullName evidence="1">Uncharacterized protein</fullName>
    </submittedName>
</protein>
<reference evidence="1" key="1">
    <citation type="submission" date="2022-08" db="EMBL/GenBank/DDBJ databases">
        <title>A Global Phylogenomic Analysis of the Shiitake Genus Lentinula.</title>
        <authorList>
            <consortium name="DOE Joint Genome Institute"/>
            <person name="Sierra-Patev S."/>
            <person name="Min B."/>
            <person name="Naranjo-Ortiz M."/>
            <person name="Looney B."/>
            <person name="Konkel Z."/>
            <person name="Slot J.C."/>
            <person name="Sakamoto Y."/>
            <person name="Steenwyk J.L."/>
            <person name="Rokas A."/>
            <person name="Carro J."/>
            <person name="Camarero S."/>
            <person name="Ferreira P."/>
            <person name="Molpeceres G."/>
            <person name="Ruiz-Duenas F.J."/>
            <person name="Serrano A."/>
            <person name="Henrissat B."/>
            <person name="Drula E."/>
            <person name="Hughes K.W."/>
            <person name="Mata J.L."/>
            <person name="Ishikawa N.K."/>
            <person name="Vargas-Isla R."/>
            <person name="Ushijima S."/>
            <person name="Smith C.A."/>
            <person name="Ahrendt S."/>
            <person name="Andreopoulos W."/>
            <person name="He G."/>
            <person name="Labutti K."/>
            <person name="Lipzen A."/>
            <person name="Ng V."/>
            <person name="Riley R."/>
            <person name="Sandor L."/>
            <person name="Barry K."/>
            <person name="Martinez A.T."/>
            <person name="Xiao Y."/>
            <person name="Gibbons J.G."/>
            <person name="Terashima K."/>
            <person name="Grigoriev I.V."/>
            <person name="Hibbett D.S."/>
        </authorList>
    </citation>
    <scope>NUCLEOTIDE SEQUENCE</scope>
    <source>
        <strain evidence="1">RHP3577 ss4</strain>
    </source>
</reference>
<evidence type="ECO:0000313" key="1">
    <source>
        <dbReference type="EMBL" id="KAJ4492367.1"/>
    </source>
</evidence>
<organism evidence="1 2">
    <name type="scientific">Lentinula lateritia</name>
    <dbReference type="NCBI Taxonomy" id="40482"/>
    <lineage>
        <taxon>Eukaryota</taxon>
        <taxon>Fungi</taxon>
        <taxon>Dikarya</taxon>
        <taxon>Basidiomycota</taxon>
        <taxon>Agaricomycotina</taxon>
        <taxon>Agaricomycetes</taxon>
        <taxon>Agaricomycetidae</taxon>
        <taxon>Agaricales</taxon>
        <taxon>Marasmiineae</taxon>
        <taxon>Omphalotaceae</taxon>
        <taxon>Lentinula</taxon>
    </lineage>
</organism>
<accession>A0ABQ8VHX9</accession>
<proteinExistence type="predicted"/>
<comment type="caution">
    <text evidence="1">The sequence shown here is derived from an EMBL/GenBank/DDBJ whole genome shotgun (WGS) entry which is preliminary data.</text>
</comment>
<dbReference type="Proteomes" id="UP001150217">
    <property type="component" value="Unassembled WGS sequence"/>
</dbReference>
<gene>
    <name evidence="1" type="ORF">C8R41DRAFT_919922</name>
</gene>
<dbReference type="EMBL" id="JANVFT010000038">
    <property type="protein sequence ID" value="KAJ4492367.1"/>
    <property type="molecule type" value="Genomic_DNA"/>
</dbReference>
<keyword evidence="2" id="KW-1185">Reference proteome</keyword>
<sequence length="334" mass="37711">MVFNQRGDQLLVCSGADVLLFNKTSGKWKYHDCLPRPIPFGEPSEGDTYPIVATGLDFLENENECLIGYLYNGFWKFNLETWESTLYFGPDESYELEEPRRYFGRITASAQSPDSKSVVATDTCIGLTWFKVMPERLKKMSQAVIMGTTKGCALILEVKRAEKLQALKHGNDQTWVTSLAYIDIDGRCRMIATGDGNCEQRTRIILWIEEDKKDISFKFPKLWYIMPKLNWAGSPYHDGIDLRFLTPSPLWSEATSEKFSAYFFKSSSLAAPFPSPSPVIPATSSPFLTKVTKLFDALGELLVRVNSPFTGGFLMKYCQGISETVITWIPGCKI</sequence>